<accession>A0A9P7F4F9</accession>
<protein>
    <submittedName>
        <fullName evidence="2">Uncharacterized protein</fullName>
    </submittedName>
</protein>
<feature type="transmembrane region" description="Helical" evidence="1">
    <location>
        <begin position="21"/>
        <end position="46"/>
    </location>
</feature>
<comment type="caution">
    <text evidence="2">The sequence shown here is derived from an EMBL/GenBank/DDBJ whole genome shotgun (WGS) entry which is preliminary data.</text>
</comment>
<evidence type="ECO:0000313" key="3">
    <source>
        <dbReference type="Proteomes" id="UP000823399"/>
    </source>
</evidence>
<evidence type="ECO:0000256" key="1">
    <source>
        <dbReference type="SAM" id="Phobius"/>
    </source>
</evidence>
<dbReference type="RefSeq" id="XP_041291258.1">
    <property type="nucleotide sequence ID" value="XM_041444127.1"/>
</dbReference>
<reference evidence="2" key="1">
    <citation type="journal article" date="2020" name="New Phytol.">
        <title>Comparative genomics reveals dynamic genome evolution in host specialist ectomycorrhizal fungi.</title>
        <authorList>
            <person name="Lofgren L.A."/>
            <person name="Nguyen N.H."/>
            <person name="Vilgalys R."/>
            <person name="Ruytinx J."/>
            <person name="Liao H.L."/>
            <person name="Branco S."/>
            <person name="Kuo A."/>
            <person name="LaButti K."/>
            <person name="Lipzen A."/>
            <person name="Andreopoulos W."/>
            <person name="Pangilinan J."/>
            <person name="Riley R."/>
            <person name="Hundley H."/>
            <person name="Na H."/>
            <person name="Barry K."/>
            <person name="Grigoriev I.V."/>
            <person name="Stajich J.E."/>
            <person name="Kennedy P.G."/>
        </authorList>
    </citation>
    <scope>NUCLEOTIDE SEQUENCE</scope>
    <source>
        <strain evidence="2">FC423</strain>
    </source>
</reference>
<organism evidence="2 3">
    <name type="scientific">Suillus discolor</name>
    <dbReference type="NCBI Taxonomy" id="1912936"/>
    <lineage>
        <taxon>Eukaryota</taxon>
        <taxon>Fungi</taxon>
        <taxon>Dikarya</taxon>
        <taxon>Basidiomycota</taxon>
        <taxon>Agaricomycotina</taxon>
        <taxon>Agaricomycetes</taxon>
        <taxon>Agaricomycetidae</taxon>
        <taxon>Boletales</taxon>
        <taxon>Suillineae</taxon>
        <taxon>Suillaceae</taxon>
        <taxon>Suillus</taxon>
    </lineage>
</organism>
<sequence>MTLHQYKTDSTNIQVANLYQLIIMFIRPSTVLVVLLGLTALVSAGAPVDARAKALEDEKRKTPPISPASP</sequence>
<keyword evidence="1" id="KW-1133">Transmembrane helix</keyword>
<dbReference type="Proteomes" id="UP000823399">
    <property type="component" value="Unassembled WGS sequence"/>
</dbReference>
<evidence type="ECO:0000313" key="2">
    <source>
        <dbReference type="EMBL" id="KAG2105504.1"/>
    </source>
</evidence>
<keyword evidence="1" id="KW-0472">Membrane</keyword>
<proteinExistence type="predicted"/>
<keyword evidence="3" id="KW-1185">Reference proteome</keyword>
<dbReference type="EMBL" id="JABBWM010000038">
    <property type="protein sequence ID" value="KAG2105504.1"/>
    <property type="molecule type" value="Genomic_DNA"/>
</dbReference>
<name>A0A9P7F4F9_9AGAM</name>
<dbReference type="AlphaFoldDB" id="A0A9P7F4F9"/>
<dbReference type="GeneID" id="64706386"/>
<gene>
    <name evidence="2" type="ORF">F5147DRAFT_838102</name>
</gene>
<keyword evidence="1" id="KW-0812">Transmembrane</keyword>